<reference evidence="10 11" key="1">
    <citation type="journal article" date="2018" name="Genome Biol. Evol.">
        <title>Multiple Roots of Fruiting Body Formation in Amoebozoa.</title>
        <authorList>
            <person name="Hillmann F."/>
            <person name="Forbes G."/>
            <person name="Novohradska S."/>
            <person name="Ferling I."/>
            <person name="Riege K."/>
            <person name="Groth M."/>
            <person name="Westermann M."/>
            <person name="Marz M."/>
            <person name="Spaller T."/>
            <person name="Winckler T."/>
            <person name="Schaap P."/>
            <person name="Glockner G."/>
        </authorList>
    </citation>
    <scope>NUCLEOTIDE SEQUENCE [LARGE SCALE GENOMIC DNA]</scope>
    <source>
        <strain evidence="10 11">Jena</strain>
    </source>
</reference>
<keyword evidence="6 7" id="KW-0676">Redox-active center</keyword>
<dbReference type="GO" id="GO:0004791">
    <property type="term" value="F:thioredoxin-disulfide reductase (NADPH) activity"/>
    <property type="evidence" value="ECO:0007669"/>
    <property type="project" value="UniProtKB-UniRule"/>
</dbReference>
<dbReference type="PRINTS" id="PR00469">
    <property type="entry name" value="PNDRDTASEII"/>
</dbReference>
<evidence type="ECO:0000256" key="5">
    <source>
        <dbReference type="ARBA" id="ARBA00023157"/>
    </source>
</evidence>
<dbReference type="GO" id="GO:0005737">
    <property type="term" value="C:cytoplasm"/>
    <property type="evidence" value="ECO:0007669"/>
    <property type="project" value="InterPro"/>
</dbReference>
<comment type="similarity">
    <text evidence="1 7">Belongs to the class-II pyridine nucleotide-disulfide oxidoreductase family.</text>
</comment>
<evidence type="ECO:0000256" key="3">
    <source>
        <dbReference type="ARBA" id="ARBA00022827"/>
    </source>
</evidence>
<dbReference type="FunCoup" id="A0A2P6N4B2">
    <property type="interactions" value="158"/>
</dbReference>
<evidence type="ECO:0000256" key="8">
    <source>
        <dbReference type="RuleBase" id="RU003881"/>
    </source>
</evidence>
<feature type="domain" description="FAD/NAD(P)-binding" evidence="9">
    <location>
        <begin position="14"/>
        <end position="303"/>
    </location>
</feature>
<dbReference type="OrthoDB" id="371245at2759"/>
<dbReference type="EC" id="1.8.1.9" evidence="7"/>
<evidence type="ECO:0000313" key="11">
    <source>
        <dbReference type="Proteomes" id="UP000241769"/>
    </source>
</evidence>
<dbReference type="Proteomes" id="UP000241769">
    <property type="component" value="Unassembled WGS sequence"/>
</dbReference>
<dbReference type="AlphaFoldDB" id="A0A2P6N4B2"/>
<name>A0A2P6N4B2_9EUKA</name>
<comment type="caution">
    <text evidence="10">The sequence shown here is derived from an EMBL/GenBank/DDBJ whole genome shotgun (WGS) entry which is preliminary data.</text>
</comment>
<evidence type="ECO:0000256" key="7">
    <source>
        <dbReference type="RuleBase" id="RU003880"/>
    </source>
</evidence>
<evidence type="ECO:0000313" key="10">
    <source>
        <dbReference type="EMBL" id="PRP78800.1"/>
    </source>
</evidence>
<dbReference type="PANTHER" id="PTHR48105">
    <property type="entry name" value="THIOREDOXIN REDUCTASE 1-RELATED-RELATED"/>
    <property type="match status" value="1"/>
</dbReference>
<accession>A0A2P6N4B2</accession>
<dbReference type="EMBL" id="MDYQ01000207">
    <property type="protein sequence ID" value="PRP78800.1"/>
    <property type="molecule type" value="Genomic_DNA"/>
</dbReference>
<dbReference type="NCBIfam" id="TIGR01292">
    <property type="entry name" value="TRX_reduct"/>
    <property type="match status" value="1"/>
</dbReference>
<dbReference type="InterPro" id="IPR005982">
    <property type="entry name" value="Thioredox_Rdtase"/>
</dbReference>
<evidence type="ECO:0000256" key="6">
    <source>
        <dbReference type="ARBA" id="ARBA00023284"/>
    </source>
</evidence>
<evidence type="ECO:0000256" key="2">
    <source>
        <dbReference type="ARBA" id="ARBA00022630"/>
    </source>
</evidence>
<dbReference type="PRINTS" id="PR00368">
    <property type="entry name" value="FADPNR"/>
</dbReference>
<comment type="cofactor">
    <cofactor evidence="8">
        <name>FAD</name>
        <dbReference type="ChEBI" id="CHEBI:57692"/>
    </cofactor>
    <text evidence="8">Binds 1 FAD per subunit.</text>
</comment>
<protein>
    <recommendedName>
        <fullName evidence="7">Thioredoxin reductase</fullName>
        <ecNumber evidence="7">1.8.1.9</ecNumber>
    </recommendedName>
</protein>
<dbReference type="InterPro" id="IPR036188">
    <property type="entry name" value="FAD/NAD-bd_sf"/>
</dbReference>
<dbReference type="InterPro" id="IPR008255">
    <property type="entry name" value="Pyr_nucl-diS_OxRdtase_2_AS"/>
</dbReference>
<keyword evidence="2 7" id="KW-0285">Flavoprotein</keyword>
<dbReference type="SUPFAM" id="SSF51905">
    <property type="entry name" value="FAD/NAD(P)-binding domain"/>
    <property type="match status" value="1"/>
</dbReference>
<dbReference type="InterPro" id="IPR050097">
    <property type="entry name" value="Ferredoxin-NADP_redctase_2"/>
</dbReference>
<keyword evidence="3 7" id="KW-0274">FAD</keyword>
<evidence type="ECO:0000256" key="4">
    <source>
        <dbReference type="ARBA" id="ARBA00023002"/>
    </source>
</evidence>
<evidence type="ECO:0000256" key="1">
    <source>
        <dbReference type="ARBA" id="ARBA00009333"/>
    </source>
</evidence>
<keyword evidence="8" id="KW-0521">NADP</keyword>
<dbReference type="Pfam" id="PF07992">
    <property type="entry name" value="Pyr_redox_2"/>
    <property type="match status" value="1"/>
</dbReference>
<comment type="subunit">
    <text evidence="7">Homodimer.</text>
</comment>
<keyword evidence="5" id="KW-1015">Disulfide bond</keyword>
<keyword evidence="4 7" id="KW-0560">Oxidoreductase</keyword>
<comment type="catalytic activity">
    <reaction evidence="7">
        <text>[thioredoxin]-dithiol + NADP(+) = [thioredoxin]-disulfide + NADPH + H(+)</text>
        <dbReference type="Rhea" id="RHEA:20345"/>
        <dbReference type="Rhea" id="RHEA-COMP:10698"/>
        <dbReference type="Rhea" id="RHEA-COMP:10700"/>
        <dbReference type="ChEBI" id="CHEBI:15378"/>
        <dbReference type="ChEBI" id="CHEBI:29950"/>
        <dbReference type="ChEBI" id="CHEBI:50058"/>
        <dbReference type="ChEBI" id="CHEBI:57783"/>
        <dbReference type="ChEBI" id="CHEBI:58349"/>
        <dbReference type="EC" id="1.8.1.9"/>
    </reaction>
</comment>
<proteinExistence type="inferred from homology"/>
<keyword evidence="11" id="KW-1185">Reference proteome</keyword>
<sequence>MQTAQGEKDPRIHKVIILGTGPAGLTAALYTARAQLAPVVLHGTTPGGQLTTTTEVENFPGFIEGIDGNLLIENMQKQAERFGAVFQYGEVQECDFSSSPIRLTTSDGEVHLTRSLIISTGARPRKLGLSSEDFYWSKGVTSCATCDGFFYKGMDVCVVGGGDSAMEEAAFLTRMCSKVYLIHRRDAFRASKVMVDRVKQNPKIELVLDTAVEEVLGDGKSVTGIRIKNFKTNEIKEVPLKGVFVAIGHIPNTDFLKGKIDSDENGYLITKGKTTYTNLDGVFVCGDCQDHTYRQAITAAGSGCQAAIDAERWLEMQGH</sequence>
<evidence type="ECO:0000259" key="9">
    <source>
        <dbReference type="Pfam" id="PF07992"/>
    </source>
</evidence>
<dbReference type="GO" id="GO:0019430">
    <property type="term" value="P:removal of superoxide radicals"/>
    <property type="evidence" value="ECO:0007669"/>
    <property type="project" value="UniProtKB-UniRule"/>
</dbReference>
<organism evidence="10 11">
    <name type="scientific">Planoprotostelium fungivorum</name>
    <dbReference type="NCBI Taxonomy" id="1890364"/>
    <lineage>
        <taxon>Eukaryota</taxon>
        <taxon>Amoebozoa</taxon>
        <taxon>Evosea</taxon>
        <taxon>Variosea</taxon>
        <taxon>Cavosteliida</taxon>
        <taxon>Cavosteliaceae</taxon>
        <taxon>Planoprotostelium</taxon>
    </lineage>
</organism>
<dbReference type="InParanoid" id="A0A2P6N4B2"/>
<dbReference type="Gene3D" id="3.50.50.60">
    <property type="entry name" value="FAD/NAD(P)-binding domain"/>
    <property type="match status" value="2"/>
</dbReference>
<dbReference type="STRING" id="1890364.A0A2P6N4B2"/>
<dbReference type="InterPro" id="IPR023753">
    <property type="entry name" value="FAD/NAD-binding_dom"/>
</dbReference>
<gene>
    <name evidence="10" type="ORF">PROFUN_00973</name>
</gene>
<dbReference type="PROSITE" id="PS00573">
    <property type="entry name" value="PYRIDINE_REDOX_2"/>
    <property type="match status" value="1"/>
</dbReference>